<name>A0A7G9SQD3_9GAMM</name>
<feature type="transmembrane region" description="Helical" evidence="1">
    <location>
        <begin position="35"/>
        <end position="54"/>
    </location>
</feature>
<reference evidence="3 4" key="1">
    <citation type="submission" date="2020-08" db="EMBL/GenBank/DDBJ databases">
        <title>Genome sequence of Thermomonas carbonis KCTC 42013T.</title>
        <authorList>
            <person name="Hyun D.-W."/>
            <person name="Bae J.-W."/>
        </authorList>
    </citation>
    <scope>NUCLEOTIDE SEQUENCE [LARGE SCALE GENOMIC DNA]</scope>
    <source>
        <strain evidence="3 4">KCTC 42013</strain>
    </source>
</reference>
<sequence length="89" mass="9667">MALELAWYDWVGLLGTVTILFGFFLLQAGRLAGTGLIYQLLNLFGAAGILVSLIGKFNLAVFLLEAAWMAVSLYGIVRSFKARSKVPQA</sequence>
<dbReference type="AlphaFoldDB" id="A0A7G9SQD3"/>
<dbReference type="NCBIfam" id="NF047864">
    <property type="entry name" value="CBU_0592_membra"/>
    <property type="match status" value="1"/>
</dbReference>
<feature type="transmembrane region" description="Helical" evidence="1">
    <location>
        <begin position="60"/>
        <end position="77"/>
    </location>
</feature>
<dbReference type="Proteomes" id="UP000515804">
    <property type="component" value="Chromosome"/>
</dbReference>
<organism evidence="3 4">
    <name type="scientific">Thermomonas carbonis</name>
    <dbReference type="NCBI Taxonomy" id="1463158"/>
    <lineage>
        <taxon>Bacteria</taxon>
        <taxon>Pseudomonadati</taxon>
        <taxon>Pseudomonadota</taxon>
        <taxon>Gammaproteobacteria</taxon>
        <taxon>Lysobacterales</taxon>
        <taxon>Lysobacteraceae</taxon>
        <taxon>Thermomonas</taxon>
    </lineage>
</organism>
<dbReference type="Pfam" id="PF26604">
    <property type="entry name" value="CBU_0592"/>
    <property type="match status" value="1"/>
</dbReference>
<dbReference type="KEGG" id="tcn:H9L16_15820"/>
<evidence type="ECO:0000256" key="1">
    <source>
        <dbReference type="SAM" id="Phobius"/>
    </source>
</evidence>
<evidence type="ECO:0000313" key="4">
    <source>
        <dbReference type="Proteomes" id="UP000515804"/>
    </source>
</evidence>
<proteinExistence type="predicted"/>
<keyword evidence="1" id="KW-0812">Transmembrane</keyword>
<gene>
    <name evidence="3" type="ORF">H9L16_15820</name>
</gene>
<accession>A0A7G9SQD3</accession>
<evidence type="ECO:0000313" key="3">
    <source>
        <dbReference type="EMBL" id="QNN70058.1"/>
    </source>
</evidence>
<keyword evidence="4" id="KW-1185">Reference proteome</keyword>
<feature type="domain" description="CBU-0592-like" evidence="2">
    <location>
        <begin position="8"/>
        <end position="83"/>
    </location>
</feature>
<dbReference type="RefSeq" id="WP_187552575.1">
    <property type="nucleotide sequence ID" value="NZ_BMZL01000001.1"/>
</dbReference>
<protein>
    <recommendedName>
        <fullName evidence="2">CBU-0592-like domain-containing protein</fullName>
    </recommendedName>
</protein>
<dbReference type="EMBL" id="CP060719">
    <property type="protein sequence ID" value="QNN70058.1"/>
    <property type="molecule type" value="Genomic_DNA"/>
</dbReference>
<feature type="transmembrane region" description="Helical" evidence="1">
    <location>
        <begin position="6"/>
        <end position="26"/>
    </location>
</feature>
<keyword evidence="1" id="KW-0472">Membrane</keyword>
<keyword evidence="1" id="KW-1133">Transmembrane helix</keyword>
<dbReference type="InterPro" id="IPR058058">
    <property type="entry name" value="CBU_0592-like"/>
</dbReference>
<evidence type="ECO:0000259" key="2">
    <source>
        <dbReference type="Pfam" id="PF26604"/>
    </source>
</evidence>